<dbReference type="GO" id="GO:0015833">
    <property type="term" value="P:peptide transport"/>
    <property type="evidence" value="ECO:0007669"/>
    <property type="project" value="InterPro"/>
</dbReference>
<evidence type="ECO:0000313" key="10">
    <source>
        <dbReference type="Proteomes" id="UP000029995"/>
    </source>
</evidence>
<dbReference type="PANTHER" id="PTHR43297:SF2">
    <property type="entry name" value="DIPEPTIDE TRANSPORT ATP-BINDING PROTEIN DPPD"/>
    <property type="match status" value="1"/>
</dbReference>
<dbReference type="PROSITE" id="PS50893">
    <property type="entry name" value="ABC_TRANSPORTER_2"/>
    <property type="match status" value="2"/>
</dbReference>
<comment type="caution">
    <text evidence="9">The sequence shown here is derived from an EMBL/GenBank/DDBJ whole genome shotgun (WGS) entry which is preliminary data.</text>
</comment>
<dbReference type="OrthoDB" id="9802264at2"/>
<evidence type="ECO:0000256" key="1">
    <source>
        <dbReference type="ARBA" id="ARBA00004417"/>
    </source>
</evidence>
<protein>
    <submittedName>
        <fullName evidence="9">Peptide ABC transporter ATP-binding protein</fullName>
    </submittedName>
</protein>
<gene>
    <name evidence="9" type="ORF">P409_16690</name>
</gene>
<dbReference type="InterPro" id="IPR027417">
    <property type="entry name" value="P-loop_NTPase"/>
</dbReference>
<dbReference type="InterPro" id="IPR013563">
    <property type="entry name" value="Oligopep_ABC_C"/>
</dbReference>
<dbReference type="InterPro" id="IPR003439">
    <property type="entry name" value="ABC_transporter-like_ATP-bd"/>
</dbReference>
<dbReference type="SUPFAM" id="SSF52540">
    <property type="entry name" value="P-loop containing nucleoside triphosphate hydrolases"/>
    <property type="match status" value="2"/>
</dbReference>
<dbReference type="InterPro" id="IPR017871">
    <property type="entry name" value="ABC_transporter-like_CS"/>
</dbReference>
<keyword evidence="5" id="KW-0547">Nucleotide-binding</keyword>
<dbReference type="Pfam" id="PF00005">
    <property type="entry name" value="ABC_tran"/>
    <property type="match status" value="2"/>
</dbReference>
<dbReference type="PANTHER" id="PTHR43297">
    <property type="entry name" value="OLIGOPEPTIDE TRANSPORT ATP-BINDING PROTEIN APPD"/>
    <property type="match status" value="1"/>
</dbReference>
<dbReference type="Pfam" id="PF08352">
    <property type="entry name" value="oligo_HPY"/>
    <property type="match status" value="1"/>
</dbReference>
<dbReference type="SMART" id="SM00382">
    <property type="entry name" value="AAA"/>
    <property type="match status" value="2"/>
</dbReference>
<feature type="domain" description="ABC transporter" evidence="8">
    <location>
        <begin position="5"/>
        <end position="253"/>
    </location>
</feature>
<keyword evidence="7" id="KW-0472">Membrane</keyword>
<dbReference type="GO" id="GO:0005886">
    <property type="term" value="C:plasma membrane"/>
    <property type="evidence" value="ECO:0007669"/>
    <property type="project" value="UniProtKB-SubCell"/>
</dbReference>
<dbReference type="InterPro" id="IPR003593">
    <property type="entry name" value="AAA+_ATPase"/>
</dbReference>
<sequence>MSPLLSVEHLTIRAGDGGPVVVDDLSFALPAGEMLALVGESGSGKTMAARAVLDLLPPPMQRIGGSIRFDGQDLAGLPPKALRRIRGARIGMVFQEPMVSLNPAMPIGRQMAEALKLHLRLDDAEIRRRSLAMLERIRIADPERCLAAYPHEFSGGMRQRIMLASVMLTKPALLIADEPTTALDTLVAREVLDLMVELTRENGTAVLMISHDLAMVARYARHVVVLQRGRAVDGGPTEQVLLSPRDDYTRKLLDALPKRGPARPPVDQSAPLIAVEGVTIDHAGRQRLFSRTPPKRAVDGVSLAIHPGETVALVGGSGSGKTTLGRAIVGLLRPSAGRILFRGQDVHGGDRHGAAARDHRLNCQMIFQDPYSSLDPRMKIGQIVSEPLRLAPEMNAKQKADRLAETLADCGLTQAFAGRYPHQLSGGQRQRVAIARAIIRRPAFVIADEPVSALDMTVQKQILELFRALQDRYGFACLFVSHDLGAVEQVADRVAVMQAGRIVEAGPRDTVFDHPQHDYTRELLAAAPALHRLDGGGFELKGRRIAAA</sequence>
<keyword evidence="3" id="KW-0813">Transport</keyword>
<dbReference type="NCBIfam" id="NF007739">
    <property type="entry name" value="PRK10419.1"/>
    <property type="match status" value="2"/>
</dbReference>
<dbReference type="GO" id="GO:0005524">
    <property type="term" value="F:ATP binding"/>
    <property type="evidence" value="ECO:0007669"/>
    <property type="project" value="UniProtKB-KW"/>
</dbReference>
<dbReference type="Gene3D" id="3.40.50.300">
    <property type="entry name" value="P-loop containing nucleotide triphosphate hydrolases"/>
    <property type="match status" value="2"/>
</dbReference>
<dbReference type="GO" id="GO:0016887">
    <property type="term" value="F:ATP hydrolysis activity"/>
    <property type="evidence" value="ECO:0007669"/>
    <property type="project" value="InterPro"/>
</dbReference>
<dbReference type="PROSITE" id="PS00211">
    <property type="entry name" value="ABC_TRANSPORTER_1"/>
    <property type="match status" value="2"/>
</dbReference>
<organism evidence="9 10">
    <name type="scientific">Inquilinus limosus MP06</name>
    <dbReference type="NCBI Taxonomy" id="1398085"/>
    <lineage>
        <taxon>Bacteria</taxon>
        <taxon>Pseudomonadati</taxon>
        <taxon>Pseudomonadota</taxon>
        <taxon>Alphaproteobacteria</taxon>
        <taxon>Rhodospirillales</taxon>
        <taxon>Rhodospirillaceae</taxon>
        <taxon>Inquilinus</taxon>
    </lineage>
</organism>
<evidence type="ECO:0000256" key="5">
    <source>
        <dbReference type="ARBA" id="ARBA00022741"/>
    </source>
</evidence>
<evidence type="ECO:0000313" key="9">
    <source>
        <dbReference type="EMBL" id="KGM33277.1"/>
    </source>
</evidence>
<evidence type="ECO:0000259" key="8">
    <source>
        <dbReference type="PROSITE" id="PS50893"/>
    </source>
</evidence>
<proteinExistence type="inferred from homology"/>
<feature type="domain" description="ABC transporter" evidence="8">
    <location>
        <begin position="278"/>
        <end position="524"/>
    </location>
</feature>
<evidence type="ECO:0000256" key="6">
    <source>
        <dbReference type="ARBA" id="ARBA00022840"/>
    </source>
</evidence>
<evidence type="ECO:0000256" key="7">
    <source>
        <dbReference type="ARBA" id="ARBA00023136"/>
    </source>
</evidence>
<evidence type="ECO:0000256" key="2">
    <source>
        <dbReference type="ARBA" id="ARBA00005417"/>
    </source>
</evidence>
<dbReference type="AlphaFoldDB" id="A0A0A0D8H5"/>
<dbReference type="InterPro" id="IPR050388">
    <property type="entry name" value="ABC_Ni/Peptide_Import"/>
</dbReference>
<dbReference type="NCBIfam" id="NF008453">
    <property type="entry name" value="PRK11308.1"/>
    <property type="match status" value="2"/>
</dbReference>
<dbReference type="EMBL" id="JANX01000202">
    <property type="protein sequence ID" value="KGM33277.1"/>
    <property type="molecule type" value="Genomic_DNA"/>
</dbReference>
<evidence type="ECO:0000256" key="4">
    <source>
        <dbReference type="ARBA" id="ARBA00022475"/>
    </source>
</evidence>
<evidence type="ECO:0000256" key="3">
    <source>
        <dbReference type="ARBA" id="ARBA00022448"/>
    </source>
</evidence>
<reference evidence="9 10" key="1">
    <citation type="submission" date="2014-01" db="EMBL/GenBank/DDBJ databases">
        <title>Genome sequence determination for a cystic fibrosis isolate, Inquilinus limosus.</title>
        <authorList>
            <person name="Pino M."/>
            <person name="Di Conza J."/>
            <person name="Gutkind G."/>
        </authorList>
    </citation>
    <scope>NUCLEOTIDE SEQUENCE [LARGE SCALE GENOMIC DNA]</scope>
    <source>
        <strain evidence="9 10">MP06</strain>
    </source>
</reference>
<dbReference type="RefSeq" id="WP_034839603.1">
    <property type="nucleotide sequence ID" value="NZ_JANX01000202.1"/>
</dbReference>
<dbReference type="CDD" id="cd03257">
    <property type="entry name" value="ABC_NikE_OppD_transporters"/>
    <property type="match status" value="2"/>
</dbReference>
<dbReference type="Proteomes" id="UP000029995">
    <property type="component" value="Unassembled WGS sequence"/>
</dbReference>
<accession>A0A0A0D8H5</accession>
<comment type="subcellular location">
    <subcellularLocation>
        <location evidence="1">Cell inner membrane</location>
        <topology evidence="1">Peripheral membrane protein</topology>
    </subcellularLocation>
</comment>
<name>A0A0A0D8H5_9PROT</name>
<comment type="similarity">
    <text evidence="2">Belongs to the ABC transporter superfamily.</text>
</comment>
<keyword evidence="4" id="KW-1003">Cell membrane</keyword>
<keyword evidence="6 9" id="KW-0067">ATP-binding</keyword>